<reference evidence="3 5" key="1">
    <citation type="submission" date="2019-05" db="EMBL/GenBank/DDBJ databases">
        <title>Whole genome sequence analysis of Cupriavidus campinensis S14E4C strain.</title>
        <authorList>
            <person name="Abbaszade G."/>
            <person name="Szabo A."/>
            <person name="Toumi M."/>
            <person name="Toth E."/>
        </authorList>
    </citation>
    <scope>NUCLEOTIDE SEQUENCE [LARGE SCALE GENOMIC DNA]</scope>
    <source>
        <strain evidence="3 5">S14E4C</strain>
    </source>
</reference>
<dbReference type="Proteomes" id="UP001056132">
    <property type="component" value="Chromosome 2"/>
</dbReference>
<dbReference type="Pfam" id="PF07885">
    <property type="entry name" value="Ion_trans_2"/>
    <property type="match status" value="1"/>
</dbReference>
<dbReference type="AlphaFoldDB" id="A0AAE9I696"/>
<keyword evidence="3" id="KW-0407">Ion channel</keyword>
<dbReference type="KEGG" id="ccam:M5D45_27805"/>
<dbReference type="EMBL" id="CP097331">
    <property type="protein sequence ID" value="URF08207.1"/>
    <property type="molecule type" value="Genomic_DNA"/>
</dbReference>
<evidence type="ECO:0000313" key="3">
    <source>
        <dbReference type="EMBL" id="TSP12860.1"/>
    </source>
</evidence>
<accession>A0AAE9I696</accession>
<feature type="domain" description="Potassium channel" evidence="2">
    <location>
        <begin position="84"/>
        <end position="138"/>
    </location>
</feature>
<gene>
    <name evidence="3" type="ORF">FGG12_10880</name>
    <name evidence="4" type="ORF">M5D45_27805</name>
</gene>
<dbReference type="InterPro" id="IPR013099">
    <property type="entry name" value="K_chnl_dom"/>
</dbReference>
<keyword evidence="3" id="KW-0813">Transport</keyword>
<evidence type="ECO:0000313" key="5">
    <source>
        <dbReference type="Proteomes" id="UP000318943"/>
    </source>
</evidence>
<feature type="transmembrane region" description="Helical" evidence="1">
    <location>
        <begin position="120"/>
        <end position="140"/>
    </location>
</feature>
<evidence type="ECO:0000313" key="4">
    <source>
        <dbReference type="EMBL" id="URF08207.1"/>
    </source>
</evidence>
<sequence length="153" mass="16888">MDATASPYLIAILITATLTIVCVAVHYEALRLISAMHPRHWSGKVNIGVMILLIILAHVLEAVLFSSGYWLGADVFGIGELKGLHDHGVAAYVYFSLETFTTQSIGDIIPMGQLRLVASVQPLVGLMLIGWSTSFTFLVMRRDWRTDELADRD</sequence>
<dbReference type="Proteomes" id="UP000318943">
    <property type="component" value="Unassembled WGS sequence"/>
</dbReference>
<keyword evidence="1" id="KW-1133">Transmembrane helix</keyword>
<name>A0AAE9I696_9BURK</name>
<proteinExistence type="predicted"/>
<evidence type="ECO:0000256" key="1">
    <source>
        <dbReference type="SAM" id="Phobius"/>
    </source>
</evidence>
<keyword evidence="3" id="KW-0406">Ion transport</keyword>
<keyword evidence="1" id="KW-0812">Transmembrane</keyword>
<organism evidence="4 6">
    <name type="scientific">Cupriavidus campinensis</name>
    <dbReference type="NCBI Taxonomy" id="151783"/>
    <lineage>
        <taxon>Bacteria</taxon>
        <taxon>Pseudomonadati</taxon>
        <taxon>Pseudomonadota</taxon>
        <taxon>Betaproteobacteria</taxon>
        <taxon>Burkholderiales</taxon>
        <taxon>Burkholderiaceae</taxon>
        <taxon>Cupriavidus</taxon>
    </lineage>
</organism>
<protein>
    <submittedName>
        <fullName evidence="4">Ion channel</fullName>
    </submittedName>
    <submittedName>
        <fullName evidence="3">Two pore domain potassium channel family protein</fullName>
    </submittedName>
</protein>
<dbReference type="RefSeq" id="WP_144197824.1">
    <property type="nucleotide sequence ID" value="NZ_CAJPVH010000012.1"/>
</dbReference>
<dbReference type="SUPFAM" id="SSF81324">
    <property type="entry name" value="Voltage-gated potassium channels"/>
    <property type="match status" value="1"/>
</dbReference>
<reference evidence="4" key="3">
    <citation type="submission" date="2022-05" db="EMBL/GenBank/DDBJ databases">
        <authorList>
            <person name="Kunte H.-J."/>
        </authorList>
    </citation>
    <scope>NUCLEOTIDE SEQUENCE</scope>
    <source>
        <strain evidence="4">G5</strain>
    </source>
</reference>
<dbReference type="GO" id="GO:0034220">
    <property type="term" value="P:monoatomic ion transmembrane transport"/>
    <property type="evidence" value="ECO:0007669"/>
    <property type="project" value="UniProtKB-KW"/>
</dbReference>
<dbReference type="Gene3D" id="1.10.287.70">
    <property type="match status" value="1"/>
</dbReference>
<reference evidence="4" key="2">
    <citation type="journal article" date="2022" name="Microbiol. Resour. Announc.">
        <title>Genome Sequence of Cupriavidus campinensis Strain G5, a Member of a Bacterial Consortium Capable of Polyethylene Degradation.</title>
        <authorList>
            <person name="Schneider B."/>
            <person name="Pfeiffer F."/>
            <person name="Dyall-Smith M."/>
            <person name="Kunte H.J."/>
        </authorList>
    </citation>
    <scope>NUCLEOTIDE SEQUENCE</scope>
    <source>
        <strain evidence="4">G5</strain>
    </source>
</reference>
<feature type="transmembrane region" description="Helical" evidence="1">
    <location>
        <begin position="47"/>
        <end position="71"/>
    </location>
</feature>
<evidence type="ECO:0000313" key="6">
    <source>
        <dbReference type="Proteomes" id="UP001056132"/>
    </source>
</evidence>
<keyword evidence="5" id="KW-1185">Reference proteome</keyword>
<dbReference type="EMBL" id="VCIZ01000005">
    <property type="protein sequence ID" value="TSP12860.1"/>
    <property type="molecule type" value="Genomic_DNA"/>
</dbReference>
<evidence type="ECO:0000259" key="2">
    <source>
        <dbReference type="Pfam" id="PF07885"/>
    </source>
</evidence>
<feature type="transmembrane region" description="Helical" evidence="1">
    <location>
        <begin position="6"/>
        <end position="27"/>
    </location>
</feature>
<keyword evidence="1" id="KW-0472">Membrane</keyword>